<sequence length="292" mass="31970">MGVPEAFPPLPKEELAMQPATVRYEYDPWLLDDHPLRSHPTECIPGLGTFLSEWCASLQYRWKETLFRTGCLLLACLAVFQCLNLFHSPSIGKGLSRPPVTSRIGSREWHVRCTYPHSDPRPNALAQSVAAGCDGLRTGVWLRDNELQMGPSNLGPSAINDLPLRLDSMIAKLESDSSPHSSQISLTMSPGGLNHNDASRTFMLVLDAGSSLPEVFPTLISQLDVLRQRGYLSHWDGAGMVQRAVTVVVTGEPVSNLDCSSSPYSDVFWSSEEGFIFAEDLANGQLSPICAT</sequence>
<reference evidence="1" key="1">
    <citation type="submission" date="2022-11" db="EMBL/GenBank/DDBJ databases">
        <authorList>
            <person name="Petersen C."/>
        </authorList>
    </citation>
    <scope>NUCLEOTIDE SEQUENCE</scope>
    <source>
        <strain evidence="1">IBT 29864</strain>
    </source>
</reference>
<evidence type="ECO:0000313" key="1">
    <source>
        <dbReference type="EMBL" id="KAJ5363465.1"/>
    </source>
</evidence>
<accession>A0A9W9RPV1</accession>
<gene>
    <name evidence="1" type="ORF">N7496_009178</name>
</gene>
<protein>
    <submittedName>
        <fullName evidence="1">Uncharacterized protein</fullName>
    </submittedName>
</protein>
<reference evidence="1" key="2">
    <citation type="journal article" date="2023" name="IMA Fungus">
        <title>Comparative genomic study of the Penicillium genus elucidates a diverse pangenome and 15 lateral gene transfer events.</title>
        <authorList>
            <person name="Petersen C."/>
            <person name="Sorensen T."/>
            <person name="Nielsen M.R."/>
            <person name="Sondergaard T.E."/>
            <person name="Sorensen J.L."/>
            <person name="Fitzpatrick D.A."/>
            <person name="Frisvad J.C."/>
            <person name="Nielsen K.L."/>
        </authorList>
    </citation>
    <scope>NUCLEOTIDE SEQUENCE</scope>
    <source>
        <strain evidence="1">IBT 29864</strain>
    </source>
</reference>
<dbReference type="Proteomes" id="UP001147782">
    <property type="component" value="Unassembled WGS sequence"/>
</dbReference>
<comment type="caution">
    <text evidence="1">The sequence shown here is derived from an EMBL/GenBank/DDBJ whole genome shotgun (WGS) entry which is preliminary data.</text>
</comment>
<dbReference type="OrthoDB" id="4499526at2759"/>
<organism evidence="1 2">
    <name type="scientific">Penicillium cataractarum</name>
    <dbReference type="NCBI Taxonomy" id="2100454"/>
    <lineage>
        <taxon>Eukaryota</taxon>
        <taxon>Fungi</taxon>
        <taxon>Dikarya</taxon>
        <taxon>Ascomycota</taxon>
        <taxon>Pezizomycotina</taxon>
        <taxon>Eurotiomycetes</taxon>
        <taxon>Eurotiomycetidae</taxon>
        <taxon>Eurotiales</taxon>
        <taxon>Aspergillaceae</taxon>
        <taxon>Penicillium</taxon>
    </lineage>
</organism>
<evidence type="ECO:0000313" key="2">
    <source>
        <dbReference type="Proteomes" id="UP001147782"/>
    </source>
</evidence>
<proteinExistence type="predicted"/>
<dbReference type="RefSeq" id="XP_056551092.1">
    <property type="nucleotide sequence ID" value="XM_056702092.1"/>
</dbReference>
<dbReference type="AlphaFoldDB" id="A0A9W9RPV1"/>
<keyword evidence="2" id="KW-1185">Reference proteome</keyword>
<dbReference type="EMBL" id="JAPZBS010000008">
    <property type="protein sequence ID" value="KAJ5363465.1"/>
    <property type="molecule type" value="Genomic_DNA"/>
</dbReference>
<name>A0A9W9RPV1_9EURO</name>
<dbReference type="GeneID" id="81441271"/>